<dbReference type="EnsemblMetazoa" id="ASIC019945-RA">
    <property type="protein sequence ID" value="ASIC019945-PA"/>
    <property type="gene ID" value="ASIC019945"/>
</dbReference>
<dbReference type="OrthoDB" id="3268246at2759"/>
<reference evidence="12" key="2">
    <citation type="submission" date="2020-05" db="UniProtKB">
        <authorList>
            <consortium name="EnsemblMetazoa"/>
        </authorList>
    </citation>
    <scope>IDENTIFICATION</scope>
</reference>
<dbReference type="Pfam" id="PF03378">
    <property type="entry name" value="CAS_CSE1"/>
    <property type="match status" value="1"/>
</dbReference>
<keyword evidence="13" id="KW-1185">Reference proteome</keyword>
<protein>
    <recommendedName>
        <fullName evidence="4">Exportin-2</fullName>
    </recommendedName>
    <alternativeName>
        <fullName evidence="9">Importin-alpha re-exporter</fullName>
    </alternativeName>
</protein>
<dbReference type="STRING" id="74873.A0A084WNJ8"/>
<evidence type="ECO:0000256" key="9">
    <source>
        <dbReference type="ARBA" id="ARBA00030693"/>
    </source>
</evidence>
<dbReference type="InterPro" id="IPR005043">
    <property type="entry name" value="XPO2_C"/>
</dbReference>
<dbReference type="EMBL" id="ATLV01024618">
    <property type="status" value="NOT_ANNOTATED_CDS"/>
    <property type="molecule type" value="Genomic_DNA"/>
</dbReference>
<evidence type="ECO:0000259" key="10">
    <source>
        <dbReference type="PROSITE" id="PS50166"/>
    </source>
</evidence>
<comment type="similarity">
    <text evidence="3">Belongs to the XPO2/CSE1 family.</text>
</comment>
<evidence type="ECO:0000256" key="2">
    <source>
        <dbReference type="ARBA" id="ARBA00004496"/>
    </source>
</evidence>
<evidence type="ECO:0000256" key="4">
    <source>
        <dbReference type="ARBA" id="ARBA00018945"/>
    </source>
</evidence>
<dbReference type="Pfam" id="PF03810">
    <property type="entry name" value="IBN_N"/>
    <property type="match status" value="1"/>
</dbReference>
<dbReference type="VEuPathDB" id="VectorBase:ASIC019945"/>
<comment type="subcellular location">
    <subcellularLocation>
        <location evidence="2">Cytoplasm</location>
    </subcellularLocation>
    <subcellularLocation>
        <location evidence="1">Nucleus</location>
    </subcellularLocation>
</comment>
<dbReference type="OMA" id="AENEFLM"/>
<dbReference type="PANTHER" id="PTHR10997">
    <property type="entry name" value="IMPORTIN-7, 8, 11"/>
    <property type="match status" value="1"/>
</dbReference>
<evidence type="ECO:0000313" key="12">
    <source>
        <dbReference type="EnsemblMetazoa" id="ASIC019945-PA"/>
    </source>
</evidence>
<keyword evidence="7" id="KW-0653">Protein transport</keyword>
<evidence type="ECO:0000256" key="8">
    <source>
        <dbReference type="ARBA" id="ARBA00023242"/>
    </source>
</evidence>
<dbReference type="EMBL" id="KE525353">
    <property type="protein sequence ID" value="KFB51792.1"/>
    <property type="molecule type" value="Genomic_DNA"/>
</dbReference>
<dbReference type="Proteomes" id="UP000030765">
    <property type="component" value="Unassembled WGS sequence"/>
</dbReference>
<evidence type="ECO:0000313" key="11">
    <source>
        <dbReference type="EMBL" id="KFB51792.1"/>
    </source>
</evidence>
<evidence type="ECO:0000256" key="7">
    <source>
        <dbReference type="ARBA" id="ARBA00022927"/>
    </source>
</evidence>
<proteinExistence type="inferred from homology"/>
<keyword evidence="5" id="KW-0813">Transport</keyword>
<dbReference type="FunFam" id="1.25.10.10:FF:000057">
    <property type="entry name" value="Exportin-2 isoform 1"/>
    <property type="match status" value="1"/>
</dbReference>
<dbReference type="GO" id="GO:0005049">
    <property type="term" value="F:nuclear export signal receptor activity"/>
    <property type="evidence" value="ECO:0007669"/>
    <property type="project" value="TreeGrafter"/>
</dbReference>
<dbReference type="GO" id="GO:0006606">
    <property type="term" value="P:protein import into nucleus"/>
    <property type="evidence" value="ECO:0007669"/>
    <property type="project" value="TreeGrafter"/>
</dbReference>
<dbReference type="SUPFAM" id="SSF48371">
    <property type="entry name" value="ARM repeat"/>
    <property type="match status" value="1"/>
</dbReference>
<evidence type="ECO:0000256" key="6">
    <source>
        <dbReference type="ARBA" id="ARBA00022490"/>
    </source>
</evidence>
<evidence type="ECO:0000313" key="13">
    <source>
        <dbReference type="Proteomes" id="UP000030765"/>
    </source>
</evidence>
<dbReference type="PANTHER" id="PTHR10997:SF8">
    <property type="entry name" value="EXPORTIN-2"/>
    <property type="match status" value="1"/>
</dbReference>
<keyword evidence="8" id="KW-0539">Nucleus</keyword>
<dbReference type="GO" id="GO:0006611">
    <property type="term" value="P:protein export from nucleus"/>
    <property type="evidence" value="ECO:0007669"/>
    <property type="project" value="TreeGrafter"/>
</dbReference>
<gene>
    <name evidence="11" type="ORF">ZHAS_00019945</name>
</gene>
<dbReference type="GO" id="GO:0031267">
    <property type="term" value="F:small GTPase binding"/>
    <property type="evidence" value="ECO:0007669"/>
    <property type="project" value="InterPro"/>
</dbReference>
<dbReference type="Pfam" id="PF08506">
    <property type="entry name" value="Cse1"/>
    <property type="match status" value="1"/>
</dbReference>
<name>A0A084WNJ8_ANOSI</name>
<dbReference type="InterPro" id="IPR001494">
    <property type="entry name" value="Importin-beta_N"/>
</dbReference>
<sequence>MEINENNFERLANYLQQTLNPDPEVRRPAERFIESIEISQNYPLLCLHLVDRPQVDMTIRVAAAIAFKNFVKRNWGFHLENDGPDKVCESDRNGIKSLIVPMMLKSPASIQKQLSDAVSIIGKYDFPLKWPQLIDEMIEKFATGDFHVINGVLQTAHSLFKRYRYEFKSQELWEEIKFVLDKIAKPLTELLQATLGLAEAHANNEEALKVIYSSLVLVCKVFYSLNSQDLPEFFEDNMETWMKAFHGLLTLDVPCLKTPDDEDAGVLEHLRSQICENLCMYAQKYDEEFGPYMPQFVTAVWELLVNTGIQTKYDSLVSYALKFLSTVADRNHYRHLFEDPNVLASICEKVIIPNMDFRLSDEELFEDNPEEYIRRDIEGSDVETRRRAACDLVKTLSQNFEAKIIEIFGQYLQVLLAKYAENPASNWKTKDTAIYLVTSMASKGQTQKHGVTQSSELVPLPQFTQQQIIPELERSDVNQLPVLKADALKFIMTFRTILGPQIIVATMPLVAKHLGAGSVVVHTYAACAIDKILTMRGTDKQPIVTKELLTPLSAELITGLFAAFTVQGSNENEYIMKCIMRVLNTLQEASLPFMIVVLPRLTEILTVVSKNPSKPHFNHYLFETLSLSVKLVCKADPNAVSSFEEALFPVFQGILQQDVLEFMPYVFQMLSLFLEIREGKSSIPDTYLSLFPCLLAPTLWERPGNVTPLIRLLCSFVRQASPQISAEGKLSGVLGVFQKMIASKNNDHEGFYLMQNLLLHYPAEELGQSMRQIFSLLFQRLSSSKTTKFVRSFIVFLCLYASRVGPQALIQMIESIQAQMFGMVIERVFIPDINKVSGELDQKIVSVGLTKLLCECPEMLAEPYVNFWPQLLQTVVQIFELPPDESAIDGDNFIEIEDVPGYQAAYSQLNFAQSKPFDPLPDVTNVRQYLVQHLGKLGQAHAGKVGTLISSLPAAHQEALQKYCAQSGVQIA</sequence>
<dbReference type="GO" id="GO:0005635">
    <property type="term" value="C:nuclear envelope"/>
    <property type="evidence" value="ECO:0007669"/>
    <property type="project" value="TreeGrafter"/>
</dbReference>
<dbReference type="AlphaFoldDB" id="A0A084WNJ8"/>
<dbReference type="InterPro" id="IPR011989">
    <property type="entry name" value="ARM-like"/>
</dbReference>
<evidence type="ECO:0000256" key="1">
    <source>
        <dbReference type="ARBA" id="ARBA00004123"/>
    </source>
</evidence>
<keyword evidence="6" id="KW-0963">Cytoplasm</keyword>
<dbReference type="VEuPathDB" id="VectorBase:ASIS006889"/>
<dbReference type="Gene3D" id="1.25.10.10">
    <property type="entry name" value="Leucine-rich Repeat Variant"/>
    <property type="match status" value="1"/>
</dbReference>
<accession>A0A084WNJ8</accession>
<evidence type="ECO:0000256" key="3">
    <source>
        <dbReference type="ARBA" id="ARBA00008669"/>
    </source>
</evidence>
<feature type="domain" description="Importin N-terminal" evidence="10">
    <location>
        <begin position="29"/>
        <end position="105"/>
    </location>
</feature>
<dbReference type="InterPro" id="IPR016024">
    <property type="entry name" value="ARM-type_fold"/>
</dbReference>
<evidence type="ECO:0000256" key="5">
    <source>
        <dbReference type="ARBA" id="ARBA00022448"/>
    </source>
</evidence>
<organism evidence="11">
    <name type="scientific">Anopheles sinensis</name>
    <name type="common">Mosquito</name>
    <dbReference type="NCBI Taxonomy" id="74873"/>
    <lineage>
        <taxon>Eukaryota</taxon>
        <taxon>Metazoa</taxon>
        <taxon>Ecdysozoa</taxon>
        <taxon>Arthropoda</taxon>
        <taxon>Hexapoda</taxon>
        <taxon>Insecta</taxon>
        <taxon>Pterygota</taxon>
        <taxon>Neoptera</taxon>
        <taxon>Endopterygota</taxon>
        <taxon>Diptera</taxon>
        <taxon>Nematocera</taxon>
        <taxon>Culicoidea</taxon>
        <taxon>Culicidae</taxon>
        <taxon>Anophelinae</taxon>
        <taxon>Anopheles</taxon>
    </lineage>
</organism>
<dbReference type="InterPro" id="IPR013713">
    <property type="entry name" value="XPO2_central"/>
</dbReference>
<dbReference type="PROSITE" id="PS50166">
    <property type="entry name" value="IMPORTIN_B_NT"/>
    <property type="match status" value="1"/>
</dbReference>
<dbReference type="SMART" id="SM00913">
    <property type="entry name" value="IBN_N"/>
    <property type="match status" value="1"/>
</dbReference>
<reference evidence="11 13" key="1">
    <citation type="journal article" date="2014" name="BMC Genomics">
        <title>Genome sequence of Anopheles sinensis provides insight into genetics basis of mosquito competence for malaria parasites.</title>
        <authorList>
            <person name="Zhou D."/>
            <person name="Zhang D."/>
            <person name="Ding G."/>
            <person name="Shi L."/>
            <person name="Hou Q."/>
            <person name="Ye Y."/>
            <person name="Xu Y."/>
            <person name="Zhou H."/>
            <person name="Xiong C."/>
            <person name="Li S."/>
            <person name="Yu J."/>
            <person name="Hong S."/>
            <person name="Yu X."/>
            <person name="Zou P."/>
            <person name="Chen C."/>
            <person name="Chang X."/>
            <person name="Wang W."/>
            <person name="Lv Y."/>
            <person name="Sun Y."/>
            <person name="Ma L."/>
            <person name="Shen B."/>
            <person name="Zhu C."/>
        </authorList>
    </citation>
    <scope>NUCLEOTIDE SEQUENCE [LARGE SCALE GENOMIC DNA]</scope>
</reference>
<dbReference type="GO" id="GO:0005829">
    <property type="term" value="C:cytosol"/>
    <property type="evidence" value="ECO:0007669"/>
    <property type="project" value="TreeGrafter"/>
</dbReference>